<keyword evidence="1" id="KW-0732">Signal</keyword>
<dbReference type="WBParaSite" id="Gr19_v10_g13865.t2">
    <property type="protein sequence ID" value="Gr19_v10_g13865.t2"/>
    <property type="gene ID" value="Gr19_v10_g13865"/>
</dbReference>
<feature type="signal peptide" evidence="1">
    <location>
        <begin position="1"/>
        <end position="29"/>
    </location>
</feature>
<feature type="chain" id="PRO_5038031079" evidence="1">
    <location>
        <begin position="30"/>
        <end position="234"/>
    </location>
</feature>
<dbReference type="Proteomes" id="UP000887572">
    <property type="component" value="Unplaced"/>
</dbReference>
<reference evidence="3" key="1">
    <citation type="submission" date="2022-11" db="UniProtKB">
        <authorList>
            <consortium name="WormBaseParasite"/>
        </authorList>
    </citation>
    <scope>IDENTIFICATION</scope>
</reference>
<evidence type="ECO:0000313" key="3">
    <source>
        <dbReference type="WBParaSite" id="Gr19_v10_g13865.t2"/>
    </source>
</evidence>
<protein>
    <submittedName>
        <fullName evidence="3">Uncharacterized protein</fullName>
    </submittedName>
</protein>
<name>A0A914H5I8_GLORO</name>
<organism evidence="2 3">
    <name type="scientific">Globodera rostochiensis</name>
    <name type="common">Golden nematode worm</name>
    <name type="synonym">Heterodera rostochiensis</name>
    <dbReference type="NCBI Taxonomy" id="31243"/>
    <lineage>
        <taxon>Eukaryota</taxon>
        <taxon>Metazoa</taxon>
        <taxon>Ecdysozoa</taxon>
        <taxon>Nematoda</taxon>
        <taxon>Chromadorea</taxon>
        <taxon>Rhabditida</taxon>
        <taxon>Tylenchina</taxon>
        <taxon>Tylenchomorpha</taxon>
        <taxon>Tylenchoidea</taxon>
        <taxon>Heteroderidae</taxon>
        <taxon>Heteroderinae</taxon>
        <taxon>Globodera</taxon>
    </lineage>
</organism>
<keyword evidence="2" id="KW-1185">Reference proteome</keyword>
<proteinExistence type="predicted"/>
<evidence type="ECO:0000256" key="1">
    <source>
        <dbReference type="SAM" id="SignalP"/>
    </source>
</evidence>
<accession>A0A914H5I8</accession>
<evidence type="ECO:0000313" key="2">
    <source>
        <dbReference type="Proteomes" id="UP000887572"/>
    </source>
</evidence>
<dbReference type="AlphaFoldDB" id="A0A914H5I8"/>
<sequence>MFSTPNPTSTIAVFVLCLLLKCLVTFVHSNSGGTPSDYPMGYGYPYGYGNQPAAAALPYSPFSSSSATSLPSSVMPPYPSGSNPYHSSYYYPSYPQYQQQRPPPPFASNTLPTNSGFAAGGGSPYNRPPYGGGAYGGPYAGAYGNNAYGSNNNNNGYGTYGVRTDCSNQFGQPIPSPYVGSQFGAGGGGRPAPFLPGGQPVYPQGQSAGTSPDHSYYKYSPYGVYHGNYAANGH</sequence>